<gene>
    <name evidence="2" type="ORF">LLEC1_04185</name>
</gene>
<comment type="caution">
    <text evidence="2">The sequence shown here is derived from an EMBL/GenBank/DDBJ whole genome shotgun (WGS) entry which is preliminary data.</text>
</comment>
<accession>A0A179IML3</accession>
<feature type="region of interest" description="Disordered" evidence="1">
    <location>
        <begin position="469"/>
        <end position="554"/>
    </location>
</feature>
<organism evidence="2 3">
    <name type="scientific">Cordyceps confragosa</name>
    <name type="common">Lecanicillium lecanii</name>
    <dbReference type="NCBI Taxonomy" id="2714763"/>
    <lineage>
        <taxon>Eukaryota</taxon>
        <taxon>Fungi</taxon>
        <taxon>Dikarya</taxon>
        <taxon>Ascomycota</taxon>
        <taxon>Pezizomycotina</taxon>
        <taxon>Sordariomycetes</taxon>
        <taxon>Hypocreomycetidae</taxon>
        <taxon>Hypocreales</taxon>
        <taxon>Cordycipitaceae</taxon>
        <taxon>Akanthomyces</taxon>
    </lineage>
</organism>
<feature type="region of interest" description="Disordered" evidence="1">
    <location>
        <begin position="306"/>
        <end position="404"/>
    </location>
</feature>
<protein>
    <submittedName>
        <fullName evidence="2">Uncharacterized protein</fullName>
    </submittedName>
</protein>
<dbReference type="AlphaFoldDB" id="A0A179IML3"/>
<dbReference type="OrthoDB" id="5426563at2759"/>
<feature type="region of interest" description="Disordered" evidence="1">
    <location>
        <begin position="1"/>
        <end position="97"/>
    </location>
</feature>
<sequence length="671" mass="73740">MNWSNGQLARHSRRSYNNDATKQKQYFAQAKRQKVTESRKRKYNAEDFVPSYLKDVPEKSDGPVQESARHRGSRRKTLTPQSAPEPVLQVAGSSEDSKRLEMETIQHNFSDQANTSIDAMRRKLLRQSDWSGVELQKPVIIRYPEATRSATKIQRRMPHDQLNLPRARTSSYHIPTDAVIKIASQEYRWSPGNNSIRTWRSKGNDAMPETPVVNRGSIYDISSSASRSFSSFVPDSPCVERALQIGRAKTGQEGQLQSVSHTSPSIFDEPPAKALPAAHYFHPQPVRRMPQSIYVRLADSAKHGDASFKVRQSSPPGLQSDAPSFVAGTESKSGQSVVPETIEEDSSSKVSDSARERTQPRAPNRQSLFERNLVLPPCRQSPRKLTEAAYHAEPPQRSDSLASSITTPDLYRIAEAGHTGNRLSALPYKCPKPTPARLGEEDENIMWKRFVLGPGHPVLGESVVDGSLDTLDGEESDNRSKLRVKTSALEAPTRMASRLEDASPALDTRQGQDPTPAPGGPTPPLAVSAEDPPASSMSLSNNPRANSKNGGPIDFREQLDALGEVGAIPTEVTDVSHSAALEVQHMTLKPESTSFHPPSLFVGRLAASGVASAAVAMPNTNEQEKSDLIPAPKAPSARVMSRRRRNKRREAGRPNIRALPNIQGDPIEYTP</sequence>
<keyword evidence="3" id="KW-1185">Reference proteome</keyword>
<evidence type="ECO:0000313" key="3">
    <source>
        <dbReference type="Proteomes" id="UP000243081"/>
    </source>
</evidence>
<feature type="compositionally biased region" description="Polar residues" evidence="1">
    <location>
        <begin position="15"/>
        <end position="26"/>
    </location>
</feature>
<feature type="compositionally biased region" description="Polar residues" evidence="1">
    <location>
        <begin position="535"/>
        <end position="549"/>
    </location>
</feature>
<dbReference type="Proteomes" id="UP000243081">
    <property type="component" value="Unassembled WGS sequence"/>
</dbReference>
<dbReference type="OMA" id="EDEIWKR"/>
<evidence type="ECO:0000313" key="2">
    <source>
        <dbReference type="EMBL" id="OAR03493.1"/>
    </source>
</evidence>
<dbReference type="EMBL" id="LUKN01000269">
    <property type="protein sequence ID" value="OAR03493.1"/>
    <property type="molecule type" value="Genomic_DNA"/>
</dbReference>
<feature type="region of interest" description="Disordered" evidence="1">
    <location>
        <begin position="621"/>
        <end position="671"/>
    </location>
</feature>
<feature type="compositionally biased region" description="Pro residues" evidence="1">
    <location>
        <begin position="515"/>
        <end position="524"/>
    </location>
</feature>
<name>A0A179IML3_CORDF</name>
<reference evidence="2 3" key="1">
    <citation type="submission" date="2016-03" db="EMBL/GenBank/DDBJ databases">
        <title>Fine-scale spatial genetic structure of a fungal parasite of coffee scale insects.</title>
        <authorList>
            <person name="Jackson D."/>
            <person name="Zemenick K.A."/>
            <person name="Malloure B."/>
            <person name="Quandt C.A."/>
            <person name="James T.Y."/>
        </authorList>
    </citation>
    <scope>NUCLEOTIDE SEQUENCE [LARGE SCALE GENOMIC DNA]</scope>
    <source>
        <strain evidence="2 3">UM487</strain>
    </source>
</reference>
<feature type="compositionally biased region" description="Basic residues" evidence="1">
    <location>
        <begin position="640"/>
        <end position="650"/>
    </location>
</feature>
<evidence type="ECO:0000256" key="1">
    <source>
        <dbReference type="SAM" id="MobiDB-lite"/>
    </source>
</evidence>
<proteinExistence type="predicted"/>